<reference evidence="3 4" key="1">
    <citation type="submission" date="2018-04" db="EMBL/GenBank/DDBJ databases">
        <title>Novel Campyloabacter and Helicobacter Species and Strains.</title>
        <authorList>
            <person name="Mannion A.J."/>
            <person name="Shen Z."/>
            <person name="Fox J.G."/>
        </authorList>
    </citation>
    <scope>NUCLEOTIDE SEQUENCE [LARGE SCALE GENOMIC DNA]</scope>
    <source>
        <strain evidence="3 4">MIT 04-9362</strain>
    </source>
</reference>
<proteinExistence type="inferred from homology"/>
<dbReference type="Gene3D" id="1.10.530.10">
    <property type="match status" value="1"/>
</dbReference>
<dbReference type="Proteomes" id="UP000256695">
    <property type="component" value="Unassembled WGS sequence"/>
</dbReference>
<evidence type="ECO:0000256" key="1">
    <source>
        <dbReference type="ARBA" id="ARBA00007734"/>
    </source>
</evidence>
<dbReference type="CDD" id="cd13401">
    <property type="entry name" value="Slt70-like"/>
    <property type="match status" value="1"/>
</dbReference>
<keyword evidence="4" id="KW-1185">Reference proteome</keyword>
<gene>
    <name evidence="3" type="ORF">CQA57_07390</name>
</gene>
<dbReference type="PANTHER" id="PTHR37423">
    <property type="entry name" value="SOLUBLE LYTIC MUREIN TRANSGLYCOSYLASE-RELATED"/>
    <property type="match status" value="1"/>
</dbReference>
<dbReference type="Pfam" id="PF01464">
    <property type="entry name" value="SLT"/>
    <property type="match status" value="1"/>
</dbReference>
<organism evidence="3 4">
    <name type="scientific">Helicobacter anseris</name>
    <dbReference type="NCBI Taxonomy" id="375926"/>
    <lineage>
        <taxon>Bacteria</taxon>
        <taxon>Pseudomonadati</taxon>
        <taxon>Campylobacterota</taxon>
        <taxon>Epsilonproteobacteria</taxon>
        <taxon>Campylobacterales</taxon>
        <taxon>Helicobacteraceae</taxon>
        <taxon>Helicobacter</taxon>
    </lineage>
</organism>
<dbReference type="OrthoDB" id="5525175at2"/>
<feature type="domain" description="Transglycosylase SLT" evidence="2">
    <location>
        <begin position="381"/>
        <end position="484"/>
    </location>
</feature>
<dbReference type="PANTHER" id="PTHR37423:SF2">
    <property type="entry name" value="MEMBRANE-BOUND LYTIC MUREIN TRANSGLYCOSYLASE C"/>
    <property type="match status" value="1"/>
</dbReference>
<evidence type="ECO:0000259" key="2">
    <source>
        <dbReference type="Pfam" id="PF01464"/>
    </source>
</evidence>
<dbReference type="InterPro" id="IPR023346">
    <property type="entry name" value="Lysozyme-like_dom_sf"/>
</dbReference>
<evidence type="ECO:0000313" key="4">
    <source>
        <dbReference type="Proteomes" id="UP000256695"/>
    </source>
</evidence>
<name>A0A3D8J305_9HELI</name>
<dbReference type="InterPro" id="IPR008258">
    <property type="entry name" value="Transglycosylase_SLT_dom_1"/>
</dbReference>
<accession>A0A3D8J305</accession>
<evidence type="ECO:0000313" key="3">
    <source>
        <dbReference type="EMBL" id="RDU71907.1"/>
    </source>
</evidence>
<protein>
    <submittedName>
        <fullName evidence="3">Lytic murein transglycosylase</fullName>
    </submittedName>
</protein>
<dbReference type="AlphaFoldDB" id="A0A3D8J305"/>
<comment type="similarity">
    <text evidence="1">Belongs to the transglycosylase Slt family.</text>
</comment>
<sequence length="546" mass="64403">MLAKKVFFYFCLSVCIFAKEVTLDFLKKQPIGTTRDFYIWYFINKDTTSVGDAKEAYELVFKKTPRIERAMEKKGVVHEMPRDIFCKKLDFDILKNEDIECIKFGLKLSIVPTLKQDAADFLLQRLQNDAQDLYQQVEVLRQRDVSKALMQTSAKNFAAIFNGLTYVQKLSFLDKKVNPKDLLRLLNENDSSFNRAITTMILDSKFDFIKKALGEIDVTKSDTNTFFLLGINDLMLQNPQKALIYFKKSQNSAYDPFMKDRALFWQYLVSEDEAYLRDLQASTFVDIFSIYANQKLNTTPKYEIISEFKKLEKNKNTFDITNPFSWQIAKNDILKLEGEQYEEKIKDFLHQETLPHYIFFLNRKHRYKYNYFVFAYDDPKMWKSNEQKALTYAVARQESHLLPALVSTSYALGMMQIMPFNVEPFAKDMGIKNISLFDMFEPKTALKFGSFFLEELKKEFKHPLFVAYAYNGGPGFLRRTLEKKRLFLQGRKYEPWLSLELLAYEESRFYGMKVLANYLIYMQMLNQEINLESLLQETLIYKVKEQ</sequence>
<dbReference type="EMBL" id="NXLX01000024">
    <property type="protein sequence ID" value="RDU71907.1"/>
    <property type="molecule type" value="Genomic_DNA"/>
</dbReference>
<dbReference type="SUPFAM" id="SSF53955">
    <property type="entry name" value="Lysozyme-like"/>
    <property type="match status" value="1"/>
</dbReference>
<dbReference type="RefSeq" id="WP_115579601.1">
    <property type="nucleotide sequence ID" value="NZ_NXLX01000024.1"/>
</dbReference>
<comment type="caution">
    <text evidence="3">The sequence shown here is derived from an EMBL/GenBank/DDBJ whole genome shotgun (WGS) entry which is preliminary data.</text>
</comment>